<dbReference type="Pfam" id="PF01471">
    <property type="entry name" value="PG_binding_1"/>
    <property type="match status" value="2"/>
</dbReference>
<evidence type="ECO:0000313" key="5">
    <source>
        <dbReference type="EMBL" id="MFC2966627.1"/>
    </source>
</evidence>
<feature type="domain" description="Peptidase C14 caspase" evidence="3">
    <location>
        <begin position="21"/>
        <end position="84"/>
    </location>
</feature>
<keyword evidence="2" id="KW-0732">Signal</keyword>
<evidence type="ECO:0000256" key="1">
    <source>
        <dbReference type="SAM" id="Coils"/>
    </source>
</evidence>
<dbReference type="InterPro" id="IPR002477">
    <property type="entry name" value="Peptidoglycan-bd-like"/>
</dbReference>
<dbReference type="SUPFAM" id="SSF52129">
    <property type="entry name" value="Caspase-like"/>
    <property type="match status" value="1"/>
</dbReference>
<dbReference type="InterPro" id="IPR011600">
    <property type="entry name" value="Pept_C14_caspase"/>
</dbReference>
<name>A0ABV7ACM1_9RHOB</name>
<comment type="caution">
    <text evidence="5">The sequence shown here is derived from an EMBL/GenBank/DDBJ whole genome shotgun (WGS) entry which is preliminary data.</text>
</comment>
<evidence type="ECO:0000259" key="4">
    <source>
        <dbReference type="Pfam" id="PF01471"/>
    </source>
</evidence>
<feature type="domain" description="Peptidoglycan binding-like" evidence="4">
    <location>
        <begin position="288"/>
        <end position="343"/>
    </location>
</feature>
<feature type="chain" id="PRO_5045297401" evidence="2">
    <location>
        <begin position="20"/>
        <end position="544"/>
    </location>
</feature>
<protein>
    <submittedName>
        <fullName evidence="5">Peptidoglycan-binding protein</fullName>
    </submittedName>
</protein>
<proteinExistence type="predicted"/>
<dbReference type="EMBL" id="JBHRSK010000001">
    <property type="protein sequence ID" value="MFC2966627.1"/>
    <property type="molecule type" value="Genomic_DNA"/>
</dbReference>
<dbReference type="Gene3D" id="3.40.50.1460">
    <property type="match status" value="1"/>
</dbReference>
<accession>A0ABV7ACM1</accession>
<keyword evidence="1" id="KW-0175">Coiled coil</keyword>
<dbReference type="InterPro" id="IPR029030">
    <property type="entry name" value="Caspase-like_dom_sf"/>
</dbReference>
<feature type="signal peptide" evidence="2">
    <location>
        <begin position="1"/>
        <end position="19"/>
    </location>
</feature>
<keyword evidence="6" id="KW-1185">Reference proteome</keyword>
<dbReference type="InterPro" id="IPR036366">
    <property type="entry name" value="PGBDSf"/>
</dbReference>
<evidence type="ECO:0000259" key="3">
    <source>
        <dbReference type="Pfam" id="PF00656"/>
    </source>
</evidence>
<reference evidence="6" key="1">
    <citation type="journal article" date="2019" name="Int. J. Syst. Evol. Microbiol.">
        <title>The Global Catalogue of Microorganisms (GCM) 10K type strain sequencing project: providing services to taxonomists for standard genome sequencing and annotation.</title>
        <authorList>
            <consortium name="The Broad Institute Genomics Platform"/>
            <consortium name="The Broad Institute Genome Sequencing Center for Infectious Disease"/>
            <person name="Wu L."/>
            <person name="Ma J."/>
        </authorList>
    </citation>
    <scope>NUCLEOTIDE SEQUENCE [LARGE SCALE GENOMIC DNA]</scope>
    <source>
        <strain evidence="6">KCTC 62192</strain>
    </source>
</reference>
<feature type="coiled-coil region" evidence="1">
    <location>
        <begin position="337"/>
        <end position="364"/>
    </location>
</feature>
<organism evidence="5 6">
    <name type="scientific">Acidimangrovimonas pyrenivorans</name>
    <dbReference type="NCBI Taxonomy" id="2030798"/>
    <lineage>
        <taxon>Bacteria</taxon>
        <taxon>Pseudomonadati</taxon>
        <taxon>Pseudomonadota</taxon>
        <taxon>Alphaproteobacteria</taxon>
        <taxon>Rhodobacterales</taxon>
        <taxon>Paracoccaceae</taxon>
        <taxon>Acidimangrovimonas</taxon>
    </lineage>
</organism>
<dbReference type="Gene3D" id="1.10.101.10">
    <property type="entry name" value="PGBD-like superfamily/PGBD"/>
    <property type="match status" value="2"/>
</dbReference>
<dbReference type="RefSeq" id="WP_377830917.1">
    <property type="nucleotide sequence ID" value="NZ_JBHRSK010000001.1"/>
</dbReference>
<dbReference type="SUPFAM" id="SSF47090">
    <property type="entry name" value="PGBD-like"/>
    <property type="match status" value="2"/>
</dbReference>
<evidence type="ECO:0000313" key="6">
    <source>
        <dbReference type="Proteomes" id="UP001595443"/>
    </source>
</evidence>
<dbReference type="Pfam" id="PF00656">
    <property type="entry name" value="Peptidase_C14"/>
    <property type="match status" value="1"/>
</dbReference>
<sequence>MKAVVLAAFALSIPAAALAEGRALIVGNSTYARTIDAAGAGRAVQAAETLRRLGFSVVSSRDLDTAGLRQALSRLSASAEGAGRLAILLEGHFVHSGRASWFLGTEATGPDLATVGAMGVNLDTVLEIAGQAPGGALVLLGGDDSPLALGAGLAGGLGPLDIPQGVTVISGPIGPVADFASGDLGQPGQSLAALAAAHPELSAEGFLAPMVPFVPAPGTGEAVAADTAAEAAAWQAAQASDTAEAVQAFLSDYPAGAHAEDARKLLAQMLSDPHRAERKTEEGLNLSRDQRAQIQRALSILDHDPNGIDGIFGPGTRAAIRDWQLAQGTTATGYLDAGQIARLNAQATRRAKQLQAEAEARRAAEERQDKAYWAQTGAKGDEAGLRSYLDRYPDGTYADVAQARLDKIEAGKHAAAARQDRAAWDRAASKDTVAAYRTYLRAFPKGAFADAAHARIRRLTQQQQNDAAERKAQAAEAALGLTPFSRRLVESRLAALNLDPGKVDGVFNLKTRRAIRRFQRANDLPVTGYLTQVALVRLLASAGN</sequence>
<feature type="domain" description="Peptidoglycan binding-like" evidence="4">
    <location>
        <begin position="487"/>
        <end position="532"/>
    </location>
</feature>
<evidence type="ECO:0000256" key="2">
    <source>
        <dbReference type="SAM" id="SignalP"/>
    </source>
</evidence>
<gene>
    <name evidence="5" type="ORF">ACFOES_00830</name>
</gene>
<dbReference type="InterPro" id="IPR036365">
    <property type="entry name" value="PGBD-like_sf"/>
</dbReference>
<dbReference type="Proteomes" id="UP001595443">
    <property type="component" value="Unassembled WGS sequence"/>
</dbReference>